<evidence type="ECO:0000256" key="4">
    <source>
        <dbReference type="ARBA" id="ARBA00023014"/>
    </source>
</evidence>
<dbReference type="Proteomes" id="UP000616839">
    <property type="component" value="Unassembled WGS sequence"/>
</dbReference>
<dbReference type="SFLD" id="SFLDS00029">
    <property type="entry name" value="Radical_SAM"/>
    <property type="match status" value="1"/>
</dbReference>
<dbReference type="SUPFAM" id="SSF64307">
    <property type="entry name" value="SirA-like"/>
    <property type="match status" value="1"/>
</dbReference>
<evidence type="ECO:0000256" key="3">
    <source>
        <dbReference type="ARBA" id="ARBA00023004"/>
    </source>
</evidence>
<dbReference type="CDD" id="cd01335">
    <property type="entry name" value="Radical_SAM"/>
    <property type="match status" value="1"/>
</dbReference>
<evidence type="ECO:0000313" key="6">
    <source>
        <dbReference type="EMBL" id="MBD8871062.1"/>
    </source>
</evidence>
<dbReference type="AlphaFoldDB" id="A0A927K5E0"/>
<sequence>MTGTTGSTAPTGADQARQLEQLPVATEYDGGDMDCGSGLLLAITSRIRAIDPGETMLLHTTEPSVLADLPAWARLAGHELVGTTNDEGDGAWRLWVRRGEARTAGSRAPAPEVEYSSGAPAPLGTRLWLYSNFHCNLACAYCCAGSSPQAEARLMPVEMAASAATEFAAQGGRELLVTGGEPFLHPELGALVAATSAEVPVTLLTNAMVFERGRRRETLESFDRDRVVLQISLDSVGPGLHDRQRGKGSHAKAMSGIRLASELGFTVRVAATYTPEDAGEAGDLHRALGALGIAEEDQLIRPVAHEGFAEGGVEISLDTVEPEPTLTADGAWWHPVGVTNRHLKVADAPLPVAHVLDVMRDVVEVQQAAGDQGRTVFRCT</sequence>
<organism evidence="6 7">
    <name type="scientific">Nocardioides donggukensis</name>
    <dbReference type="NCBI Taxonomy" id="2774019"/>
    <lineage>
        <taxon>Bacteria</taxon>
        <taxon>Bacillati</taxon>
        <taxon>Actinomycetota</taxon>
        <taxon>Actinomycetes</taxon>
        <taxon>Propionibacteriales</taxon>
        <taxon>Nocardioidaceae</taxon>
        <taxon>Nocardioides</taxon>
    </lineage>
</organism>
<keyword evidence="2" id="KW-0479">Metal-binding</keyword>
<dbReference type="EMBL" id="JACYXZ010000005">
    <property type="protein sequence ID" value="MBD8871062.1"/>
    <property type="molecule type" value="Genomic_DNA"/>
</dbReference>
<keyword evidence="1" id="KW-0949">S-adenosyl-L-methionine</keyword>
<gene>
    <name evidence="6" type="ORF">IE331_15660</name>
</gene>
<dbReference type="InterPro" id="IPR036868">
    <property type="entry name" value="TusA-like_sf"/>
</dbReference>
<accession>A0A927K5E0</accession>
<feature type="domain" description="Radical SAM core" evidence="5">
    <location>
        <begin position="120"/>
        <end position="347"/>
    </location>
</feature>
<dbReference type="SFLD" id="SFLDG01067">
    <property type="entry name" value="SPASM/twitch_domain_containing"/>
    <property type="match status" value="1"/>
</dbReference>
<protein>
    <submittedName>
        <fullName evidence="6">Radical SAM protein</fullName>
    </submittedName>
</protein>
<evidence type="ECO:0000259" key="5">
    <source>
        <dbReference type="PROSITE" id="PS51918"/>
    </source>
</evidence>
<evidence type="ECO:0000313" key="7">
    <source>
        <dbReference type="Proteomes" id="UP000616839"/>
    </source>
</evidence>
<dbReference type="SUPFAM" id="SSF102114">
    <property type="entry name" value="Radical SAM enzymes"/>
    <property type="match status" value="1"/>
</dbReference>
<keyword evidence="3" id="KW-0408">Iron</keyword>
<reference evidence="6" key="1">
    <citation type="submission" date="2020-09" db="EMBL/GenBank/DDBJ databases">
        <title>Nocardioides sp. strain MJB4 16S ribosomal RNA gene Genome sequencing and assembly.</title>
        <authorList>
            <person name="Kim I."/>
        </authorList>
    </citation>
    <scope>NUCLEOTIDE SEQUENCE</scope>
    <source>
        <strain evidence="6">MJB4</strain>
    </source>
</reference>
<dbReference type="InterPro" id="IPR058240">
    <property type="entry name" value="rSAM_sf"/>
</dbReference>
<evidence type="ECO:0000256" key="1">
    <source>
        <dbReference type="ARBA" id="ARBA00022691"/>
    </source>
</evidence>
<keyword evidence="7" id="KW-1185">Reference proteome</keyword>
<dbReference type="Pfam" id="PF04055">
    <property type="entry name" value="Radical_SAM"/>
    <property type="match status" value="1"/>
</dbReference>
<dbReference type="InterPro" id="IPR013785">
    <property type="entry name" value="Aldolase_TIM"/>
</dbReference>
<dbReference type="RefSeq" id="WP_192144403.1">
    <property type="nucleotide sequence ID" value="NZ_JACYXZ010000005.1"/>
</dbReference>
<dbReference type="PROSITE" id="PS51918">
    <property type="entry name" value="RADICAL_SAM"/>
    <property type="match status" value="1"/>
</dbReference>
<dbReference type="Gene3D" id="3.30.110.40">
    <property type="entry name" value="TusA-like domain"/>
    <property type="match status" value="1"/>
</dbReference>
<evidence type="ECO:0000256" key="2">
    <source>
        <dbReference type="ARBA" id="ARBA00022723"/>
    </source>
</evidence>
<comment type="caution">
    <text evidence="6">The sequence shown here is derived from an EMBL/GenBank/DDBJ whole genome shotgun (WGS) entry which is preliminary data.</text>
</comment>
<dbReference type="PANTHER" id="PTHR11228:SF22">
    <property type="entry name" value="PEPTIDE BIOSYNTHESIS PROTEIN YYDG-RELATED"/>
    <property type="match status" value="1"/>
</dbReference>
<keyword evidence="4" id="KW-0411">Iron-sulfur</keyword>
<dbReference type="Gene3D" id="3.20.20.70">
    <property type="entry name" value="Aldolase class I"/>
    <property type="match status" value="1"/>
</dbReference>
<name>A0A927K5E0_9ACTN</name>
<dbReference type="GO" id="GO:0046872">
    <property type="term" value="F:metal ion binding"/>
    <property type="evidence" value="ECO:0007669"/>
    <property type="project" value="UniProtKB-KW"/>
</dbReference>
<dbReference type="GO" id="GO:0051536">
    <property type="term" value="F:iron-sulfur cluster binding"/>
    <property type="evidence" value="ECO:0007669"/>
    <property type="project" value="UniProtKB-KW"/>
</dbReference>
<dbReference type="CDD" id="cd00291">
    <property type="entry name" value="SirA_YedF_YeeD"/>
    <property type="match status" value="1"/>
</dbReference>
<dbReference type="InterPro" id="IPR007197">
    <property type="entry name" value="rSAM"/>
</dbReference>
<dbReference type="InterPro" id="IPR050377">
    <property type="entry name" value="Radical_SAM_PqqE_MftC-like"/>
</dbReference>
<proteinExistence type="predicted"/>
<dbReference type="PANTHER" id="PTHR11228">
    <property type="entry name" value="RADICAL SAM DOMAIN PROTEIN"/>
    <property type="match status" value="1"/>
</dbReference>
<dbReference type="GO" id="GO:0003824">
    <property type="term" value="F:catalytic activity"/>
    <property type="evidence" value="ECO:0007669"/>
    <property type="project" value="InterPro"/>
</dbReference>